<dbReference type="AlphaFoldDB" id="A0A4Q9LGX6"/>
<evidence type="ECO:0000313" key="4">
    <source>
        <dbReference type="Proteomes" id="UP000291404"/>
    </source>
</evidence>
<dbReference type="VEuPathDB" id="MicrosporidiaDB:CWI36_0311p0040"/>
<sequence>MIKFKLKEENIEVRRKKYFLLKHAFTKLDKNIMRSDYTCMISALLDAERETYFKEENGGNNSFFDTIKRVKDRFIRNFSCCGCTFTDFDCYVKHTYEFHDNRSEDLKNEIDKDVLYHAHKSNNLSFDIKKNESADLYSNQEMKKKYPCLIKDCYKSYKNLNGLKYHMIHHHNNEEEDL</sequence>
<keyword evidence="1" id="KW-0863">Zinc-finger</keyword>
<evidence type="ECO:0000313" key="3">
    <source>
        <dbReference type="EMBL" id="TBU07197.1"/>
    </source>
</evidence>
<feature type="domain" description="C2H2-type" evidence="2">
    <location>
        <begin position="146"/>
        <end position="176"/>
    </location>
</feature>
<reference evidence="3 4" key="1">
    <citation type="submission" date="2017-12" db="EMBL/GenBank/DDBJ databases">
        <authorList>
            <person name="Pombert J.-F."/>
            <person name="Haag K.L."/>
            <person name="Ebert D."/>
        </authorList>
    </citation>
    <scope>NUCLEOTIDE SEQUENCE [LARGE SCALE GENOMIC DNA]</scope>
    <source>
        <strain evidence="3">BE-OM-2</strain>
    </source>
</reference>
<dbReference type="VEuPathDB" id="MicrosporidiaDB:CWI39_0078p0030"/>
<name>A0A4Q9LGX6_9MICR</name>
<accession>A0A4Q9LGX6</accession>
<comment type="caution">
    <text evidence="3">The sequence shown here is derived from an EMBL/GenBank/DDBJ whole genome shotgun (WGS) entry which is preliminary data.</text>
</comment>
<keyword evidence="1" id="KW-0862">Zinc</keyword>
<protein>
    <recommendedName>
        <fullName evidence="2">C2H2-type domain-containing protein</fullName>
    </recommendedName>
</protein>
<dbReference type="PROSITE" id="PS50157">
    <property type="entry name" value="ZINC_FINGER_C2H2_2"/>
    <property type="match status" value="1"/>
</dbReference>
<dbReference type="InterPro" id="IPR013087">
    <property type="entry name" value="Znf_C2H2_type"/>
</dbReference>
<dbReference type="GO" id="GO:0008270">
    <property type="term" value="F:zinc ion binding"/>
    <property type="evidence" value="ECO:0007669"/>
    <property type="project" value="UniProtKB-KW"/>
</dbReference>
<organism evidence="3 4">
    <name type="scientific">Hamiltosporidium magnivora</name>
    <dbReference type="NCBI Taxonomy" id="148818"/>
    <lineage>
        <taxon>Eukaryota</taxon>
        <taxon>Fungi</taxon>
        <taxon>Fungi incertae sedis</taxon>
        <taxon>Microsporidia</taxon>
        <taxon>Dubosqiidae</taxon>
        <taxon>Hamiltosporidium</taxon>
    </lineage>
</organism>
<dbReference type="PROSITE" id="PS00028">
    <property type="entry name" value="ZINC_FINGER_C2H2_1"/>
    <property type="match status" value="1"/>
</dbReference>
<proteinExistence type="predicted"/>
<dbReference type="EMBL" id="PITI01000311">
    <property type="protein sequence ID" value="TBU07197.1"/>
    <property type="molecule type" value="Genomic_DNA"/>
</dbReference>
<gene>
    <name evidence="3" type="ORF">CWI36_0311p0040</name>
</gene>
<dbReference type="Proteomes" id="UP000291404">
    <property type="component" value="Unassembled WGS sequence"/>
</dbReference>
<evidence type="ECO:0000259" key="2">
    <source>
        <dbReference type="PROSITE" id="PS50157"/>
    </source>
</evidence>
<keyword evidence="1" id="KW-0479">Metal-binding</keyword>
<keyword evidence="4" id="KW-1185">Reference proteome</keyword>
<evidence type="ECO:0000256" key="1">
    <source>
        <dbReference type="PROSITE-ProRule" id="PRU00042"/>
    </source>
</evidence>